<evidence type="ECO:0000256" key="1">
    <source>
        <dbReference type="SAM" id="MobiDB-lite"/>
    </source>
</evidence>
<dbReference type="EMBL" id="VJWL01000002">
    <property type="protein sequence ID" value="TRW48842.1"/>
    <property type="molecule type" value="Genomic_DNA"/>
</dbReference>
<dbReference type="AlphaFoldDB" id="A0A552X1C1"/>
<organism evidence="2 3">
    <name type="scientific">Aliidiomarina halalkaliphila</name>
    <dbReference type="NCBI Taxonomy" id="2593535"/>
    <lineage>
        <taxon>Bacteria</taxon>
        <taxon>Pseudomonadati</taxon>
        <taxon>Pseudomonadota</taxon>
        <taxon>Gammaproteobacteria</taxon>
        <taxon>Alteromonadales</taxon>
        <taxon>Idiomarinaceae</taxon>
        <taxon>Aliidiomarina</taxon>
    </lineage>
</organism>
<feature type="region of interest" description="Disordered" evidence="1">
    <location>
        <begin position="1"/>
        <end position="41"/>
    </location>
</feature>
<reference evidence="2 3" key="1">
    <citation type="submission" date="2019-07" db="EMBL/GenBank/DDBJ databases">
        <authorList>
            <person name="Yang M."/>
            <person name="Zhao D."/>
            <person name="Xiang H."/>
        </authorList>
    </citation>
    <scope>NUCLEOTIDE SEQUENCE [LARGE SCALE GENOMIC DNA]</scope>
    <source>
        <strain evidence="2 3">IM1326</strain>
    </source>
</reference>
<evidence type="ECO:0000313" key="2">
    <source>
        <dbReference type="EMBL" id="TRW48842.1"/>
    </source>
</evidence>
<protein>
    <submittedName>
        <fullName evidence="2">Uncharacterized protein</fullName>
    </submittedName>
</protein>
<proteinExistence type="predicted"/>
<evidence type="ECO:0000313" key="3">
    <source>
        <dbReference type="Proteomes" id="UP000320359"/>
    </source>
</evidence>
<comment type="caution">
    <text evidence="2">The sequence shown here is derived from an EMBL/GenBank/DDBJ whole genome shotgun (WGS) entry which is preliminary data.</text>
</comment>
<dbReference type="Proteomes" id="UP000320359">
    <property type="component" value="Unassembled WGS sequence"/>
</dbReference>
<dbReference type="RefSeq" id="WP_143235828.1">
    <property type="nucleotide sequence ID" value="NZ_VJWL01000002.1"/>
</dbReference>
<name>A0A552X1C1_9GAMM</name>
<gene>
    <name evidence="2" type="ORF">FM042_07620</name>
</gene>
<sequence>MATHDDQAAGLRAWAAEQGKPEAGQETGNKRQTTAKAATATAEKSIQAEALVQKDLLVLTHPSLTNTHQHAYAALVRYHEQGWKWVGSPEHWQIRTCAPTDPNFSKLAENIPRWALWIDADLQSFQRAYRTLRDLRATGISMPRMLLMHPPLVSRRGLINNVQQMARDFFQVELLVLQR</sequence>
<keyword evidence="3" id="KW-1185">Reference proteome</keyword>
<dbReference type="OrthoDB" id="6236672at2"/>
<accession>A0A552X1C1</accession>